<dbReference type="PANTHER" id="PTHR30069:SF29">
    <property type="entry name" value="HEMOGLOBIN AND HEMOGLOBIN-HAPTOGLOBIN-BINDING PROTEIN 1-RELATED"/>
    <property type="match status" value="1"/>
</dbReference>
<gene>
    <name evidence="16" type="ORF">A4D02_04845</name>
</gene>
<evidence type="ECO:0000256" key="8">
    <source>
        <dbReference type="ARBA" id="ARBA00023170"/>
    </source>
</evidence>
<feature type="compositionally biased region" description="Polar residues" evidence="12">
    <location>
        <begin position="198"/>
        <end position="211"/>
    </location>
</feature>
<evidence type="ECO:0000256" key="9">
    <source>
        <dbReference type="ARBA" id="ARBA00023237"/>
    </source>
</evidence>
<dbReference type="SUPFAM" id="SSF56935">
    <property type="entry name" value="Porins"/>
    <property type="match status" value="1"/>
</dbReference>
<dbReference type="InterPro" id="IPR008969">
    <property type="entry name" value="CarboxyPept-like_regulatory"/>
</dbReference>
<feature type="domain" description="TonB-dependent receptor plug" evidence="15">
    <location>
        <begin position="121"/>
        <end position="241"/>
    </location>
</feature>
<evidence type="ECO:0000256" key="7">
    <source>
        <dbReference type="ARBA" id="ARBA00023136"/>
    </source>
</evidence>
<comment type="subcellular location">
    <subcellularLocation>
        <location evidence="1 10">Cell outer membrane</location>
        <topology evidence="1 10">Multi-pass membrane protein</topology>
    </subcellularLocation>
</comment>
<dbReference type="PROSITE" id="PS52016">
    <property type="entry name" value="TONB_DEPENDENT_REC_3"/>
    <property type="match status" value="1"/>
</dbReference>
<dbReference type="Gene3D" id="2.170.130.10">
    <property type="entry name" value="TonB-dependent receptor, plug domain"/>
    <property type="match status" value="1"/>
</dbReference>
<keyword evidence="7 10" id="KW-0472">Membrane</keyword>
<sequence length="1077" mass="115944">MRNKILPSVFLICTLCCWFVLPALAQTKTITGTVVDDKNEPVQGASVSVKGGSASTVTDNKGIFSITMPVVSTTLEITHVGFEMKEVFLGNQVKLTISIIPAAANMQAVVITALGFEAKKDRVGYASSSISANQLSNSGEVGLVDALSGKASGVRVSRTSGDPGAASQILIRGQSTITRGTDPLIVVDGVPVNGGARNESSGGTTQQSRLNDINPDDIANIQVLKGASAAALWGTKAANGVIMITTKKGSGQNSISFKSTNSIDRVSAFYDLQDKYGQGTNGAWAANNTRSWGDRIEDRAGGDDAVNTNGAYFNANNGKTYYGITAKNAKDVYLKSNYDGVLGTGHYLDNSLSMSGGDSRSSYFFSLNDLNQKGIFKKGSGYHRTGARINVTKEIYKWLSISNKASYTLVNSDRQQTGVNNAGFMIGLLRTPPDFDNSGYIGSYAAAPGGALIEGRQRSYRNYIGASANPGFNNPLWDLYQLTNTSQVNRFINSAEINIKPVDWFTLTTRAGVDFFTDHQVNYFPYFSTNGNFGIYNRSEYSEMQFNLDVIARAEKNFSENFTVNGLVGFNYNALNTATLGANSQNFIIPTGPEDFGNATPTNISVDDSYLKRRSNAGYASAGIGVFDQLYLNATGRLEAASTFGTLSNNRFFYPSADIAWQFSQLDAVRELSFLSFGKVRASYGVVGIQPQAYQTATNFVTRTFIDGWGGLLDPSLYGTGTYIQSVNRGNAYLKPERKEEFELGTDLRFFNNRLSTSVTYYKNKTVDALINISQAASTGFDNLYANAGSIQNRGVEVDVSYALVRKKDWDAGISVNFTKNKNKVLNLSGAGSINLGGTAGISSRAVEGYALGELYSIPWVRDGKGNLQLDANGFPTPDVTSVAIGDPNPDWRGGVSFNLRYKNLTLSALVEHSQGGVVANGTEAVLLDYGTSATTANVSVAPTDLKRYNGAIIPAGTSFRGNIRDFGAGNVALDQAWYTGAGGFFGNVGEQFLEDATWTRFRELNLAYTIQSGRLRKMAGVKSLGIELSGRNLLLFSKVNGYDPDSNVAGSTSARGVVYFVNPPTRSYLFTLKLNF</sequence>
<comment type="caution">
    <text evidence="16">The sequence shown here is derived from an EMBL/GenBank/DDBJ whole genome shotgun (WGS) entry which is preliminary data.</text>
</comment>
<dbReference type="RefSeq" id="WP_014223260.1">
    <property type="nucleotide sequence ID" value="NZ_LWBO01000001.1"/>
</dbReference>
<dbReference type="NCBIfam" id="TIGR04056">
    <property type="entry name" value="OMP_RagA_SusC"/>
    <property type="match status" value="1"/>
</dbReference>
<dbReference type="PANTHER" id="PTHR30069">
    <property type="entry name" value="TONB-DEPENDENT OUTER MEMBRANE RECEPTOR"/>
    <property type="match status" value="1"/>
</dbReference>
<evidence type="ECO:0000256" key="3">
    <source>
        <dbReference type="ARBA" id="ARBA00022452"/>
    </source>
</evidence>
<dbReference type="Proteomes" id="UP000192277">
    <property type="component" value="Unassembled WGS sequence"/>
</dbReference>
<evidence type="ECO:0000259" key="14">
    <source>
        <dbReference type="Pfam" id="PF00593"/>
    </source>
</evidence>
<accession>A0ABX3P620</accession>
<dbReference type="InterPro" id="IPR037066">
    <property type="entry name" value="Plug_dom_sf"/>
</dbReference>
<protein>
    <recommendedName>
        <fullName evidence="18">TonB-dependent receptor plug</fullName>
    </recommendedName>
</protein>
<name>A0ABX3P620_9BACT</name>
<feature type="region of interest" description="Disordered" evidence="12">
    <location>
        <begin position="193"/>
        <end position="212"/>
    </location>
</feature>
<dbReference type="Gene3D" id="2.60.40.1120">
    <property type="entry name" value="Carboxypeptidase-like, regulatory domain"/>
    <property type="match status" value="1"/>
</dbReference>
<keyword evidence="2 10" id="KW-0813">Transport</keyword>
<dbReference type="InterPro" id="IPR039426">
    <property type="entry name" value="TonB-dep_rcpt-like"/>
</dbReference>
<keyword evidence="3 10" id="KW-1134">Transmembrane beta strand</keyword>
<proteinExistence type="inferred from homology"/>
<dbReference type="NCBIfam" id="TIGR04057">
    <property type="entry name" value="SusC_RagA_signa"/>
    <property type="match status" value="1"/>
</dbReference>
<keyword evidence="6 11" id="KW-0798">TonB box</keyword>
<dbReference type="InterPro" id="IPR023997">
    <property type="entry name" value="TonB-dep_OMP_SusC/RagA_CS"/>
</dbReference>
<evidence type="ECO:0000256" key="11">
    <source>
        <dbReference type="RuleBase" id="RU003357"/>
    </source>
</evidence>
<comment type="similarity">
    <text evidence="10 11">Belongs to the TonB-dependent receptor family.</text>
</comment>
<keyword evidence="5 13" id="KW-0732">Signal</keyword>
<feature type="chain" id="PRO_5046168760" description="TonB-dependent receptor plug" evidence="13">
    <location>
        <begin position="26"/>
        <end position="1077"/>
    </location>
</feature>
<evidence type="ECO:0000256" key="2">
    <source>
        <dbReference type="ARBA" id="ARBA00022448"/>
    </source>
</evidence>
<feature type="signal peptide" evidence="13">
    <location>
        <begin position="1"/>
        <end position="25"/>
    </location>
</feature>
<dbReference type="InterPro" id="IPR023996">
    <property type="entry name" value="TonB-dep_OMP_SusC/RagA"/>
</dbReference>
<organism evidence="16 17">
    <name type="scientific">Niastella koreensis</name>
    <dbReference type="NCBI Taxonomy" id="354356"/>
    <lineage>
        <taxon>Bacteria</taxon>
        <taxon>Pseudomonadati</taxon>
        <taxon>Bacteroidota</taxon>
        <taxon>Chitinophagia</taxon>
        <taxon>Chitinophagales</taxon>
        <taxon>Chitinophagaceae</taxon>
        <taxon>Niastella</taxon>
    </lineage>
</organism>
<evidence type="ECO:0000256" key="4">
    <source>
        <dbReference type="ARBA" id="ARBA00022692"/>
    </source>
</evidence>
<evidence type="ECO:0000256" key="10">
    <source>
        <dbReference type="PROSITE-ProRule" id="PRU01360"/>
    </source>
</evidence>
<evidence type="ECO:0000256" key="6">
    <source>
        <dbReference type="ARBA" id="ARBA00023077"/>
    </source>
</evidence>
<evidence type="ECO:0000259" key="15">
    <source>
        <dbReference type="Pfam" id="PF07715"/>
    </source>
</evidence>
<keyword evidence="8" id="KW-0675">Receptor</keyword>
<dbReference type="Pfam" id="PF13715">
    <property type="entry name" value="CarbopepD_reg_2"/>
    <property type="match status" value="1"/>
</dbReference>
<evidence type="ECO:0000256" key="1">
    <source>
        <dbReference type="ARBA" id="ARBA00004571"/>
    </source>
</evidence>
<evidence type="ECO:0000313" key="16">
    <source>
        <dbReference type="EMBL" id="OQP55634.1"/>
    </source>
</evidence>
<evidence type="ECO:0000256" key="5">
    <source>
        <dbReference type="ARBA" id="ARBA00022729"/>
    </source>
</evidence>
<dbReference type="Gene3D" id="2.40.170.20">
    <property type="entry name" value="TonB-dependent receptor, beta-barrel domain"/>
    <property type="match status" value="1"/>
</dbReference>
<evidence type="ECO:0000313" key="17">
    <source>
        <dbReference type="Proteomes" id="UP000192277"/>
    </source>
</evidence>
<keyword evidence="17" id="KW-1185">Reference proteome</keyword>
<evidence type="ECO:0000256" key="12">
    <source>
        <dbReference type="SAM" id="MobiDB-lite"/>
    </source>
</evidence>
<dbReference type="SUPFAM" id="SSF49464">
    <property type="entry name" value="Carboxypeptidase regulatory domain-like"/>
    <property type="match status" value="1"/>
</dbReference>
<dbReference type="InterPro" id="IPR036942">
    <property type="entry name" value="Beta-barrel_TonB_sf"/>
</dbReference>
<keyword evidence="9 10" id="KW-0998">Cell outer membrane</keyword>
<evidence type="ECO:0008006" key="18">
    <source>
        <dbReference type="Google" id="ProtNLM"/>
    </source>
</evidence>
<keyword evidence="4 10" id="KW-0812">Transmembrane</keyword>
<evidence type="ECO:0000256" key="13">
    <source>
        <dbReference type="SAM" id="SignalP"/>
    </source>
</evidence>
<dbReference type="InterPro" id="IPR012910">
    <property type="entry name" value="Plug_dom"/>
</dbReference>
<dbReference type="Pfam" id="PF07715">
    <property type="entry name" value="Plug"/>
    <property type="match status" value="1"/>
</dbReference>
<dbReference type="InterPro" id="IPR000531">
    <property type="entry name" value="Beta-barrel_TonB"/>
</dbReference>
<dbReference type="Pfam" id="PF00593">
    <property type="entry name" value="TonB_dep_Rec_b-barrel"/>
    <property type="match status" value="1"/>
</dbReference>
<dbReference type="EMBL" id="LWBO01000001">
    <property type="protein sequence ID" value="OQP55634.1"/>
    <property type="molecule type" value="Genomic_DNA"/>
</dbReference>
<reference evidence="16 17" key="1">
    <citation type="submission" date="2016-04" db="EMBL/GenBank/DDBJ databases">
        <authorList>
            <person name="Chen L."/>
            <person name="Zhuang W."/>
            <person name="Wang G."/>
        </authorList>
    </citation>
    <scope>NUCLEOTIDE SEQUENCE [LARGE SCALE GENOMIC DNA]</scope>
    <source>
        <strain evidence="17">GR20</strain>
    </source>
</reference>
<feature type="domain" description="TonB-dependent receptor-like beta-barrel" evidence="14">
    <location>
        <begin position="458"/>
        <end position="909"/>
    </location>
</feature>